<proteinExistence type="predicted"/>
<evidence type="ECO:0000313" key="1">
    <source>
        <dbReference type="EMBL" id="CCC47501.1"/>
    </source>
</evidence>
<reference evidence="1" key="1">
    <citation type="journal article" date="2012" name="Proc. Natl. Acad. Sci. U.S.A.">
        <title>Antigenic diversity is generated by distinct evolutionary mechanisms in African trypanosome species.</title>
        <authorList>
            <person name="Jackson A.P."/>
            <person name="Berry A."/>
            <person name="Aslett M."/>
            <person name="Allison H.C."/>
            <person name="Burton P."/>
            <person name="Vavrova-Anderson J."/>
            <person name="Brown R."/>
            <person name="Browne H."/>
            <person name="Corton N."/>
            <person name="Hauser H."/>
            <person name="Gamble J."/>
            <person name="Gilderthorp R."/>
            <person name="Marcello L."/>
            <person name="McQuillan J."/>
            <person name="Otto T.D."/>
            <person name="Quail M.A."/>
            <person name="Sanders M.J."/>
            <person name="van Tonder A."/>
            <person name="Ginger M.L."/>
            <person name="Field M.C."/>
            <person name="Barry J.D."/>
            <person name="Hertz-Fowler C."/>
            <person name="Berriman M."/>
        </authorList>
    </citation>
    <scope>NUCLEOTIDE SEQUENCE</scope>
    <source>
        <strain evidence="1">Y486</strain>
    </source>
</reference>
<dbReference type="EMBL" id="HE573020">
    <property type="protein sequence ID" value="CCC47501.1"/>
    <property type="molecule type" value="Genomic_DNA"/>
</dbReference>
<protein>
    <submittedName>
        <fullName evidence="1">Uncharacterized protein</fullName>
    </submittedName>
</protein>
<gene>
    <name evidence="1" type="ORF">TVY486_0401670</name>
</gene>
<sequence length="142" mass="16745">MQVGCTGMGKYYVLQTVPVNVTHHNMLLKECGGKREETTVSDGREQNEQHLKYQWQWHTDQETFMRFYLRILRLPTQPTNLSFRSSFLFSCPNFAHSPLMLIVGERHTNKWDGSINGIPFPFLSLLPEKWRWGRKCNNNKKN</sequence>
<organism evidence="1">
    <name type="scientific">Trypanosoma vivax (strain Y486)</name>
    <dbReference type="NCBI Taxonomy" id="1055687"/>
    <lineage>
        <taxon>Eukaryota</taxon>
        <taxon>Discoba</taxon>
        <taxon>Euglenozoa</taxon>
        <taxon>Kinetoplastea</taxon>
        <taxon>Metakinetoplastina</taxon>
        <taxon>Trypanosomatida</taxon>
        <taxon>Trypanosomatidae</taxon>
        <taxon>Trypanosoma</taxon>
        <taxon>Duttonella</taxon>
    </lineage>
</organism>
<dbReference type="AlphaFoldDB" id="G0TU67"/>
<accession>G0TU67</accession>
<name>G0TU67_TRYVY</name>